<protein>
    <submittedName>
        <fullName evidence="1">Uncharacterized protein</fullName>
    </submittedName>
</protein>
<reference evidence="1 2" key="1">
    <citation type="submission" date="2021-01" db="EMBL/GenBank/DDBJ databases">
        <title>Genomic Encyclopedia of Type Strains, Phase IV (KMG-IV): sequencing the most valuable type-strain genomes for metagenomic binning, comparative biology and taxonomic classification.</title>
        <authorList>
            <person name="Goeker M."/>
        </authorList>
    </citation>
    <scope>NUCLEOTIDE SEQUENCE [LARGE SCALE GENOMIC DNA]</scope>
    <source>
        <strain evidence="1 2">DSM 25879</strain>
    </source>
</reference>
<sequence length="51" mass="5663">METMLKGMPTMEARNVSDARSFKKEAALPSDMMELMNKHTGMTMIVASAIK</sequence>
<accession>A0ABS2NZA4</accession>
<proteinExistence type="predicted"/>
<organism evidence="1 2">
    <name type="scientific">Sutcliffiella tianshenii</name>
    <dbReference type="NCBI Taxonomy" id="1463404"/>
    <lineage>
        <taxon>Bacteria</taxon>
        <taxon>Bacillati</taxon>
        <taxon>Bacillota</taxon>
        <taxon>Bacilli</taxon>
        <taxon>Bacillales</taxon>
        <taxon>Bacillaceae</taxon>
        <taxon>Sutcliffiella</taxon>
    </lineage>
</organism>
<name>A0ABS2NZA4_9BACI</name>
<comment type="caution">
    <text evidence="1">The sequence shown here is derived from an EMBL/GenBank/DDBJ whole genome shotgun (WGS) entry which is preliminary data.</text>
</comment>
<keyword evidence="2" id="KW-1185">Reference proteome</keyword>
<gene>
    <name evidence="1" type="ORF">JOC95_001824</name>
</gene>
<dbReference type="EMBL" id="JAFBED010000003">
    <property type="protein sequence ID" value="MBM7619972.1"/>
    <property type="molecule type" value="Genomic_DNA"/>
</dbReference>
<dbReference type="Proteomes" id="UP000737402">
    <property type="component" value="Unassembled WGS sequence"/>
</dbReference>
<evidence type="ECO:0000313" key="1">
    <source>
        <dbReference type="EMBL" id="MBM7619972.1"/>
    </source>
</evidence>
<evidence type="ECO:0000313" key="2">
    <source>
        <dbReference type="Proteomes" id="UP000737402"/>
    </source>
</evidence>